<evidence type="ECO:0000259" key="10">
    <source>
        <dbReference type="PROSITE" id="PS51371"/>
    </source>
</evidence>
<evidence type="ECO:0000313" key="12">
    <source>
        <dbReference type="Proteomes" id="UP000076490"/>
    </source>
</evidence>
<dbReference type="Gene3D" id="1.25.60.10">
    <property type="entry name" value="MgtE N-terminal domain-like"/>
    <property type="match status" value="1"/>
</dbReference>
<sequence>MPETMNEQEETYIDEDLVTRLLEEGDPEAFREEFLAGHPYDQAKYYEKAGPELRRKMYEFLSPKELAEIFEVSEIADDEFDVYLNEMDTRYAADMFAGMYADNAVDVLNELDKSKVLTYLTLMDDEDAGEIKDLLHYEEYTAGAIMTTEYVTIPENSTVRSAMTILRNAAPEAETIYYIFVTDDENRLAGVVSLRDMIIADENAIVSDIMNERVVSVLVSDDQEEVARTMKDYDFLAMPVVDFQQHLLGIITVDDIIDVLEEEASDDYSKLAGVSDMDTVDRNPIAAAKKRLPWLILLTFLGMVTANLMGRFEQTLDQVALLAVFIPLIAGMAGNSGTQALAVAVRGIATGDIEEESRMKLLMREAGTGLITGTVCGIFVVGLIYFWKHELVLGLLVGVAIVGSIFVATLAGSFIPLLMHRLKIDPAVASGPFITTLNDIISILIYLGLATVFLSQL</sequence>
<dbReference type="SUPFAM" id="SSF158791">
    <property type="entry name" value="MgtE N-terminal domain-like"/>
    <property type="match status" value="1"/>
</dbReference>
<evidence type="ECO:0000313" key="11">
    <source>
        <dbReference type="EMBL" id="KZE38339.1"/>
    </source>
</evidence>
<dbReference type="SMART" id="SM00116">
    <property type="entry name" value="CBS"/>
    <property type="match status" value="2"/>
</dbReference>
<accession>A0A165GZZ8</accession>
<dbReference type="AlphaFoldDB" id="A0A165GZZ8"/>
<dbReference type="Gene3D" id="1.10.357.20">
    <property type="entry name" value="SLC41 divalent cation transporters, integral membrane domain"/>
    <property type="match status" value="1"/>
</dbReference>
<gene>
    <name evidence="11" type="ORF">AV656_05325</name>
</gene>
<dbReference type="PROSITE" id="PS51371">
    <property type="entry name" value="CBS"/>
    <property type="match status" value="2"/>
</dbReference>
<comment type="similarity">
    <text evidence="2 9">Belongs to the SLC41A transporter family.</text>
</comment>
<proteinExistence type="inferred from homology"/>
<comment type="subcellular location">
    <subcellularLocation>
        <location evidence="9">Cell membrane</location>
        <topology evidence="9">Multi-pass membrane protein</topology>
    </subcellularLocation>
    <subcellularLocation>
        <location evidence="1">Membrane</location>
        <topology evidence="1">Multi-pass membrane protein</topology>
    </subcellularLocation>
</comment>
<dbReference type="NCBIfam" id="TIGR00400">
    <property type="entry name" value="mgtE"/>
    <property type="match status" value="1"/>
</dbReference>
<evidence type="ECO:0000256" key="6">
    <source>
        <dbReference type="ARBA" id="ARBA00022989"/>
    </source>
</evidence>
<evidence type="ECO:0000256" key="5">
    <source>
        <dbReference type="ARBA" id="ARBA00022842"/>
    </source>
</evidence>
<dbReference type="InterPro" id="IPR006669">
    <property type="entry name" value="MgtE_transporter"/>
</dbReference>
<evidence type="ECO:0000256" key="8">
    <source>
        <dbReference type="PROSITE-ProRule" id="PRU00703"/>
    </source>
</evidence>
<feature type="transmembrane region" description="Helical" evidence="9">
    <location>
        <begin position="431"/>
        <end position="454"/>
    </location>
</feature>
<keyword evidence="8" id="KW-0129">CBS domain</keyword>
<dbReference type="Pfam" id="PF03448">
    <property type="entry name" value="MgtE_N"/>
    <property type="match status" value="1"/>
</dbReference>
<dbReference type="GO" id="GO:0015095">
    <property type="term" value="F:magnesium ion transmembrane transporter activity"/>
    <property type="evidence" value="ECO:0007669"/>
    <property type="project" value="UniProtKB-UniRule"/>
</dbReference>
<evidence type="ECO:0000256" key="9">
    <source>
        <dbReference type="RuleBase" id="RU362011"/>
    </source>
</evidence>
<dbReference type="InterPro" id="IPR038076">
    <property type="entry name" value="MgtE_N_sf"/>
</dbReference>
<evidence type="ECO:0000256" key="7">
    <source>
        <dbReference type="ARBA" id="ARBA00023136"/>
    </source>
</evidence>
<comment type="subunit">
    <text evidence="9">Homodimer.</text>
</comment>
<dbReference type="InterPro" id="IPR046342">
    <property type="entry name" value="CBS_dom_sf"/>
</dbReference>
<organism evidence="11 12">
    <name type="scientific">Bhargavaea cecembensis</name>
    <dbReference type="NCBI Taxonomy" id="394098"/>
    <lineage>
        <taxon>Bacteria</taxon>
        <taxon>Bacillati</taxon>
        <taxon>Bacillota</taxon>
        <taxon>Bacilli</taxon>
        <taxon>Bacillales</taxon>
        <taxon>Caryophanaceae</taxon>
        <taxon>Bhargavaea</taxon>
    </lineage>
</organism>
<comment type="function">
    <text evidence="9">Acts as a magnesium transporter.</text>
</comment>
<dbReference type="Pfam" id="PF00571">
    <property type="entry name" value="CBS"/>
    <property type="match status" value="2"/>
</dbReference>
<keyword evidence="6 9" id="KW-1133">Transmembrane helix</keyword>
<keyword evidence="3 9" id="KW-0813">Transport</keyword>
<protein>
    <recommendedName>
        <fullName evidence="9">Magnesium transporter MgtE</fullName>
    </recommendedName>
</protein>
<keyword evidence="9" id="KW-0479">Metal-binding</keyword>
<comment type="caution">
    <text evidence="11">The sequence shown here is derived from an EMBL/GenBank/DDBJ whole genome shotgun (WGS) entry which is preliminary data.</text>
</comment>
<dbReference type="Gene3D" id="3.10.580.10">
    <property type="entry name" value="CBS-domain"/>
    <property type="match status" value="1"/>
</dbReference>
<evidence type="ECO:0000256" key="3">
    <source>
        <dbReference type="ARBA" id="ARBA00022448"/>
    </source>
</evidence>
<dbReference type="InterPro" id="IPR000644">
    <property type="entry name" value="CBS_dom"/>
</dbReference>
<evidence type="ECO:0000256" key="2">
    <source>
        <dbReference type="ARBA" id="ARBA00009749"/>
    </source>
</evidence>
<evidence type="ECO:0000256" key="4">
    <source>
        <dbReference type="ARBA" id="ARBA00022692"/>
    </source>
</evidence>
<feature type="domain" description="CBS" evidence="10">
    <location>
        <begin position="146"/>
        <end position="209"/>
    </location>
</feature>
<dbReference type="GO" id="GO:0046872">
    <property type="term" value="F:metal ion binding"/>
    <property type="evidence" value="ECO:0007669"/>
    <property type="project" value="UniProtKB-KW"/>
</dbReference>
<dbReference type="SUPFAM" id="SSF161093">
    <property type="entry name" value="MgtE membrane domain-like"/>
    <property type="match status" value="1"/>
</dbReference>
<feature type="transmembrane region" description="Helical" evidence="9">
    <location>
        <begin position="292"/>
        <end position="309"/>
    </location>
</feature>
<dbReference type="RefSeq" id="WP_063179718.1">
    <property type="nucleotide sequence ID" value="NZ_LQNT01000009.1"/>
</dbReference>
<dbReference type="SMART" id="SM00924">
    <property type="entry name" value="MgtE_N"/>
    <property type="match status" value="1"/>
</dbReference>
<keyword evidence="9" id="KW-1003">Cell membrane</keyword>
<keyword evidence="4 9" id="KW-0812">Transmembrane</keyword>
<feature type="transmembrane region" description="Helical" evidence="9">
    <location>
        <begin position="366"/>
        <end position="387"/>
    </location>
</feature>
<dbReference type="EMBL" id="LQNT01000009">
    <property type="protein sequence ID" value="KZE38339.1"/>
    <property type="molecule type" value="Genomic_DNA"/>
</dbReference>
<dbReference type="OrthoDB" id="9790355at2"/>
<dbReference type="Proteomes" id="UP000076490">
    <property type="component" value="Unassembled WGS sequence"/>
</dbReference>
<keyword evidence="5 9" id="KW-0460">Magnesium</keyword>
<reference evidence="11 12" key="1">
    <citation type="submission" date="2016-01" db="EMBL/GenBank/DDBJ databases">
        <title>Whole genome sequencing of Bhargavaea cecembensis T14.</title>
        <authorList>
            <person name="Hong K.W."/>
        </authorList>
    </citation>
    <scope>NUCLEOTIDE SEQUENCE [LARGE SCALE GENOMIC DNA]</scope>
    <source>
        <strain evidence="11 12">T14</strain>
    </source>
</reference>
<dbReference type="PANTHER" id="PTHR43773:SF1">
    <property type="entry name" value="MAGNESIUM TRANSPORTER MGTE"/>
    <property type="match status" value="1"/>
</dbReference>
<feature type="domain" description="CBS" evidence="10">
    <location>
        <begin position="210"/>
        <end position="268"/>
    </location>
</feature>
<dbReference type="PANTHER" id="PTHR43773">
    <property type="entry name" value="MAGNESIUM TRANSPORTER MGTE"/>
    <property type="match status" value="1"/>
</dbReference>
<feature type="transmembrane region" description="Helical" evidence="9">
    <location>
        <begin position="393"/>
        <end position="419"/>
    </location>
</feature>
<name>A0A165GZZ8_9BACL</name>
<dbReference type="Pfam" id="PF01769">
    <property type="entry name" value="MgtE"/>
    <property type="match status" value="1"/>
</dbReference>
<feature type="transmembrane region" description="Helical" evidence="9">
    <location>
        <begin position="321"/>
        <end position="345"/>
    </location>
</feature>
<evidence type="ECO:0000256" key="1">
    <source>
        <dbReference type="ARBA" id="ARBA00004141"/>
    </source>
</evidence>
<keyword evidence="7 9" id="KW-0472">Membrane</keyword>
<dbReference type="GO" id="GO:0005886">
    <property type="term" value="C:plasma membrane"/>
    <property type="evidence" value="ECO:0007669"/>
    <property type="project" value="UniProtKB-SubCell"/>
</dbReference>
<dbReference type="InterPro" id="IPR006668">
    <property type="entry name" value="Mg_transptr_MgtE_intracell_dom"/>
</dbReference>
<dbReference type="CDD" id="cd04606">
    <property type="entry name" value="CBS_pair_Mg_transporter"/>
    <property type="match status" value="1"/>
</dbReference>
<dbReference type="SUPFAM" id="SSF54631">
    <property type="entry name" value="CBS-domain pair"/>
    <property type="match status" value="1"/>
</dbReference>
<dbReference type="InterPro" id="IPR036739">
    <property type="entry name" value="SLC41_membr_dom_sf"/>
</dbReference>
<dbReference type="InterPro" id="IPR006667">
    <property type="entry name" value="SLC41_membr_dom"/>
</dbReference>